<dbReference type="InterPro" id="IPR029787">
    <property type="entry name" value="Nucleotide_cyclase"/>
</dbReference>
<dbReference type="InterPro" id="IPR043128">
    <property type="entry name" value="Rev_trsase/Diguanyl_cyclase"/>
</dbReference>
<gene>
    <name evidence="6" type="ORF">LZC95_04370</name>
</gene>
<dbReference type="EC" id="2.7.7.65" evidence="1"/>
<sequence length="330" mass="36423">MIDGRDDDDGDTVSVTPAALTETNLRRGEACLVVIYGPELGRRIPLAHSHFEIGRSSKSDLSIDQESISRHHARIAAVGGGTFTLMDLGSTNGTYVNDVAITEHRLADGDQIKIGRSILKFMTGDNIETSYHEEIYRLVTVDALTQLFNKRYFGEALEREFNRARRYKRHLSLFLLDLDHFKHINDHYGHVAGDFVLRQLAVEVKAKLRREDIFARVGGEEFGVLLPEVRHEGALATAEKVRKVVEAAQFSFDKQTIRGTVSIGVATLDPAFFVPGDEDSDDDDEETDPDPSAAADPANGKPKSAAALYALADAALYLAKERGRNRVEAA</sequence>
<evidence type="ECO:0000259" key="5">
    <source>
        <dbReference type="PROSITE" id="PS50887"/>
    </source>
</evidence>
<name>A0ABZ2KBR5_9BACT</name>
<dbReference type="PANTHER" id="PTHR45138:SF9">
    <property type="entry name" value="DIGUANYLATE CYCLASE DGCM-RELATED"/>
    <property type="match status" value="1"/>
</dbReference>
<dbReference type="Gene3D" id="2.60.200.20">
    <property type="match status" value="1"/>
</dbReference>
<evidence type="ECO:0000256" key="1">
    <source>
        <dbReference type="ARBA" id="ARBA00012528"/>
    </source>
</evidence>
<dbReference type="CDD" id="cd00060">
    <property type="entry name" value="FHA"/>
    <property type="match status" value="1"/>
</dbReference>
<reference evidence="6 7" key="1">
    <citation type="submission" date="2021-12" db="EMBL/GenBank/DDBJ databases">
        <title>Discovery of the Pendulisporaceae a myxobacterial family with distinct sporulation behavior and unique specialized metabolism.</title>
        <authorList>
            <person name="Garcia R."/>
            <person name="Popoff A."/>
            <person name="Bader C.D."/>
            <person name="Loehr J."/>
            <person name="Walesch S."/>
            <person name="Walt C."/>
            <person name="Boldt J."/>
            <person name="Bunk B."/>
            <person name="Haeckl F.J.F.P.J."/>
            <person name="Gunesch A.P."/>
            <person name="Birkelbach J."/>
            <person name="Nuebel U."/>
            <person name="Pietschmann T."/>
            <person name="Bach T."/>
            <person name="Mueller R."/>
        </authorList>
    </citation>
    <scope>NUCLEOTIDE SEQUENCE [LARGE SCALE GENOMIC DNA]</scope>
    <source>
        <strain evidence="6 7">MSr12523</strain>
    </source>
</reference>
<dbReference type="Pfam" id="PF00990">
    <property type="entry name" value="GGDEF"/>
    <property type="match status" value="1"/>
</dbReference>
<dbReference type="SUPFAM" id="SSF55073">
    <property type="entry name" value="Nucleotide cyclase"/>
    <property type="match status" value="1"/>
</dbReference>
<feature type="compositionally biased region" description="Acidic residues" evidence="3">
    <location>
        <begin position="276"/>
        <end position="289"/>
    </location>
</feature>
<evidence type="ECO:0000313" key="6">
    <source>
        <dbReference type="EMBL" id="WXA96074.1"/>
    </source>
</evidence>
<dbReference type="Proteomes" id="UP001379533">
    <property type="component" value="Chromosome"/>
</dbReference>
<keyword evidence="7" id="KW-1185">Reference proteome</keyword>
<dbReference type="EMBL" id="CP089982">
    <property type="protein sequence ID" value="WXA96074.1"/>
    <property type="molecule type" value="Genomic_DNA"/>
</dbReference>
<dbReference type="CDD" id="cd01949">
    <property type="entry name" value="GGDEF"/>
    <property type="match status" value="1"/>
</dbReference>
<dbReference type="InterPro" id="IPR000253">
    <property type="entry name" value="FHA_dom"/>
</dbReference>
<proteinExistence type="predicted"/>
<dbReference type="NCBIfam" id="TIGR00254">
    <property type="entry name" value="GGDEF"/>
    <property type="match status" value="1"/>
</dbReference>
<dbReference type="Gene3D" id="3.30.70.270">
    <property type="match status" value="1"/>
</dbReference>
<dbReference type="PROSITE" id="PS50006">
    <property type="entry name" value="FHA_DOMAIN"/>
    <property type="match status" value="1"/>
</dbReference>
<feature type="domain" description="GGDEF" evidence="5">
    <location>
        <begin position="169"/>
        <end position="330"/>
    </location>
</feature>
<dbReference type="SUPFAM" id="SSF49879">
    <property type="entry name" value="SMAD/FHA domain"/>
    <property type="match status" value="1"/>
</dbReference>
<dbReference type="InterPro" id="IPR050469">
    <property type="entry name" value="Diguanylate_Cyclase"/>
</dbReference>
<dbReference type="PROSITE" id="PS50887">
    <property type="entry name" value="GGDEF"/>
    <property type="match status" value="1"/>
</dbReference>
<evidence type="ECO:0000259" key="4">
    <source>
        <dbReference type="PROSITE" id="PS50006"/>
    </source>
</evidence>
<feature type="domain" description="FHA" evidence="4">
    <location>
        <begin position="51"/>
        <end position="101"/>
    </location>
</feature>
<evidence type="ECO:0000313" key="7">
    <source>
        <dbReference type="Proteomes" id="UP001379533"/>
    </source>
</evidence>
<evidence type="ECO:0000256" key="3">
    <source>
        <dbReference type="SAM" id="MobiDB-lite"/>
    </source>
</evidence>
<feature type="region of interest" description="Disordered" evidence="3">
    <location>
        <begin position="274"/>
        <end position="301"/>
    </location>
</feature>
<dbReference type="SMART" id="SM00240">
    <property type="entry name" value="FHA"/>
    <property type="match status" value="1"/>
</dbReference>
<comment type="catalytic activity">
    <reaction evidence="2">
        <text>2 GTP = 3',3'-c-di-GMP + 2 diphosphate</text>
        <dbReference type="Rhea" id="RHEA:24898"/>
        <dbReference type="ChEBI" id="CHEBI:33019"/>
        <dbReference type="ChEBI" id="CHEBI:37565"/>
        <dbReference type="ChEBI" id="CHEBI:58805"/>
        <dbReference type="EC" id="2.7.7.65"/>
    </reaction>
</comment>
<dbReference type="PANTHER" id="PTHR45138">
    <property type="entry name" value="REGULATORY COMPONENTS OF SENSORY TRANSDUCTION SYSTEM"/>
    <property type="match status" value="1"/>
</dbReference>
<evidence type="ECO:0000256" key="2">
    <source>
        <dbReference type="ARBA" id="ARBA00034247"/>
    </source>
</evidence>
<dbReference type="SMART" id="SM00267">
    <property type="entry name" value="GGDEF"/>
    <property type="match status" value="1"/>
</dbReference>
<accession>A0ABZ2KBR5</accession>
<dbReference type="InterPro" id="IPR008984">
    <property type="entry name" value="SMAD_FHA_dom_sf"/>
</dbReference>
<dbReference type="InterPro" id="IPR000160">
    <property type="entry name" value="GGDEF_dom"/>
</dbReference>
<dbReference type="RefSeq" id="WP_394846687.1">
    <property type="nucleotide sequence ID" value="NZ_CP089982.1"/>
</dbReference>
<protein>
    <recommendedName>
        <fullName evidence="1">diguanylate cyclase</fullName>
        <ecNumber evidence="1">2.7.7.65</ecNumber>
    </recommendedName>
</protein>
<dbReference type="Pfam" id="PF00498">
    <property type="entry name" value="FHA"/>
    <property type="match status" value="1"/>
</dbReference>
<organism evidence="6 7">
    <name type="scientific">Pendulispora brunnea</name>
    <dbReference type="NCBI Taxonomy" id="2905690"/>
    <lineage>
        <taxon>Bacteria</taxon>
        <taxon>Pseudomonadati</taxon>
        <taxon>Myxococcota</taxon>
        <taxon>Myxococcia</taxon>
        <taxon>Myxococcales</taxon>
        <taxon>Sorangiineae</taxon>
        <taxon>Pendulisporaceae</taxon>
        <taxon>Pendulispora</taxon>
    </lineage>
</organism>